<dbReference type="EMBL" id="CP000090">
    <property type="protein sequence ID" value="AAZ60609.1"/>
    <property type="molecule type" value="Genomic_DNA"/>
</dbReference>
<keyword evidence="7" id="KW-0326">Glycosidase</keyword>
<name>Q472S4_CUPPJ</name>
<keyword evidence="6" id="KW-0119">Carbohydrate metabolism</keyword>
<dbReference type="InterPro" id="IPR011613">
    <property type="entry name" value="GH15-like"/>
</dbReference>
<dbReference type="InterPro" id="IPR045582">
    <property type="entry name" value="Trehalase-like_N"/>
</dbReference>
<evidence type="ECO:0000256" key="8">
    <source>
        <dbReference type="ARBA" id="ARBA00030473"/>
    </source>
</evidence>
<evidence type="ECO:0000256" key="7">
    <source>
        <dbReference type="ARBA" id="ARBA00023295"/>
    </source>
</evidence>
<proteinExistence type="inferred from homology"/>
<evidence type="ECO:0000256" key="1">
    <source>
        <dbReference type="ARBA" id="ARBA00001576"/>
    </source>
</evidence>
<dbReference type="InterPro" id="IPR008928">
    <property type="entry name" value="6-hairpin_glycosidase_sf"/>
</dbReference>
<keyword evidence="5 14" id="KW-0378">Hydrolase</keyword>
<dbReference type="GO" id="GO:0005993">
    <property type="term" value="P:trehalose catabolic process"/>
    <property type="evidence" value="ECO:0007669"/>
    <property type="project" value="UniProtKB-ARBA"/>
</dbReference>
<dbReference type="PANTHER" id="PTHR31616">
    <property type="entry name" value="TREHALASE"/>
    <property type="match status" value="1"/>
</dbReference>
<evidence type="ECO:0000256" key="6">
    <source>
        <dbReference type="ARBA" id="ARBA00023277"/>
    </source>
</evidence>
<protein>
    <recommendedName>
        <fullName evidence="4">Trehalase</fullName>
        <ecNumber evidence="3">3.2.1.28</ecNumber>
    </recommendedName>
    <alternativeName>
        <fullName evidence="8">Alpha,alpha-trehalase</fullName>
    </alternativeName>
    <alternativeName>
        <fullName evidence="9">Alpha,alpha-trehalose glucohydrolase</fullName>
    </alternativeName>
</protein>
<dbReference type="FunFam" id="1.50.10.10:FF:000005">
    <property type="entry name" value="Glycosyl hydrolase, glucoamylase"/>
    <property type="match status" value="1"/>
</dbReference>
<dbReference type="SUPFAM" id="SSF48208">
    <property type="entry name" value="Six-hairpin glycosidases"/>
    <property type="match status" value="1"/>
</dbReference>
<dbReference type="KEGG" id="reu:Reut_A1238"/>
<dbReference type="GO" id="GO:0004555">
    <property type="term" value="F:alpha,alpha-trehalase activity"/>
    <property type="evidence" value="ECO:0007669"/>
    <property type="project" value="UniProtKB-EC"/>
</dbReference>
<dbReference type="CAZy" id="GH15">
    <property type="family name" value="Glycoside Hydrolase Family 15"/>
</dbReference>
<evidence type="ECO:0000256" key="4">
    <source>
        <dbReference type="ARBA" id="ARBA00019905"/>
    </source>
</evidence>
<feature type="domain" description="Trehalase-like N-terminal" evidence="13">
    <location>
        <begin position="20"/>
        <end position="178"/>
    </location>
</feature>
<dbReference type="STRING" id="264198.Reut_A1238"/>
<evidence type="ECO:0000256" key="3">
    <source>
        <dbReference type="ARBA" id="ARBA00012757"/>
    </source>
</evidence>
<evidence type="ECO:0000259" key="12">
    <source>
        <dbReference type="Pfam" id="PF00723"/>
    </source>
</evidence>
<dbReference type="AlphaFoldDB" id="Q472S4"/>
<evidence type="ECO:0000256" key="10">
    <source>
        <dbReference type="ARBA" id="ARBA00053030"/>
    </source>
</evidence>
<evidence type="ECO:0000313" key="14">
    <source>
        <dbReference type="EMBL" id="AAZ60609.1"/>
    </source>
</evidence>
<evidence type="ECO:0000256" key="2">
    <source>
        <dbReference type="ARBA" id="ARBA00006188"/>
    </source>
</evidence>
<evidence type="ECO:0000256" key="5">
    <source>
        <dbReference type="ARBA" id="ARBA00022801"/>
    </source>
</evidence>
<dbReference type="Pfam" id="PF00723">
    <property type="entry name" value="Glyco_hydro_15"/>
    <property type="match status" value="1"/>
</dbReference>
<feature type="domain" description="GH15-like" evidence="12">
    <location>
        <begin position="247"/>
        <end position="606"/>
    </location>
</feature>
<dbReference type="HOGENOM" id="CLU_010399_2_0_4"/>
<organism evidence="14">
    <name type="scientific">Cupriavidus pinatubonensis (strain JMP 134 / LMG 1197)</name>
    <name type="common">Cupriavidus necator (strain JMP 134)</name>
    <dbReference type="NCBI Taxonomy" id="264198"/>
    <lineage>
        <taxon>Bacteria</taxon>
        <taxon>Pseudomonadati</taxon>
        <taxon>Pseudomonadota</taxon>
        <taxon>Betaproteobacteria</taxon>
        <taxon>Burkholderiales</taxon>
        <taxon>Burkholderiaceae</taxon>
        <taxon>Cupriavidus</taxon>
    </lineage>
</organism>
<evidence type="ECO:0000256" key="11">
    <source>
        <dbReference type="ARBA" id="ARBA00060615"/>
    </source>
</evidence>
<dbReference type="InterPro" id="IPR012341">
    <property type="entry name" value="6hp_glycosidase-like_sf"/>
</dbReference>
<dbReference type="EC" id="3.2.1.28" evidence="3"/>
<dbReference type="PANTHER" id="PTHR31616:SF0">
    <property type="entry name" value="GLUCAN 1,4-ALPHA-GLUCOSIDASE"/>
    <property type="match status" value="1"/>
</dbReference>
<sequence>MPDACACSATPTTRVRTAVPASIEDYALIGDCETAALVSREGSIDWLCLPRFDSAACLAALLGTREHGRWRIAPAARGGRSRRHYLPGTVVLETVFVHPQGVASVIDFMPIRHGMTNSGERSDLVRIVCGRSGTVDMKMDLTLRFDYGATVPWVTRLEQNDGIRAVAGPAMTILRSPEPLHGKGLATTCEFTIKAGEMKPFVLTYCPSHLAEPPPLDAHQELERTERWWRDWSGRCKVGGDWRGPVRRSLQTLKALTYWPTGGVVAAPTTSLPETPGGVRNWDYRYCWLRDATRTLLALMAAGYYDEAQDWRGWLTRAVAGSPEQAQIMYGVGGERHLWEWELDWLPGYKGARPVRVGNLAATQLQLDVYGELMDALYQARLGGLPRDRDSWALQRALVNHLAAIWQQPDEGIWEVRGGRQPFTFSKVMAWVALDRAIKTVEMHDWEGSASRWRTVRDAIHADVLANGFSTKRNSFVQTYGGNTTDASLLLLPMVGFIDGKDPRMLGTIQAIEQELLANGLVRRYLPSRTEDGLPGSEPTFLACSFWLADAYAMAGRWQEARELFERLLLLRNDVGLLSEEYDPARHRMAGNFPQALSHIALVNTALLLEKGIKRA</sequence>
<evidence type="ECO:0000259" key="13">
    <source>
        <dbReference type="Pfam" id="PF19291"/>
    </source>
</evidence>
<accession>Q472S4</accession>
<comment type="cofactor">
    <cofactor evidence="10">
        <name>phosphate</name>
        <dbReference type="ChEBI" id="CHEBI:43474"/>
    </cofactor>
</comment>
<gene>
    <name evidence="14" type="ordered locus">Reut_A1238</name>
</gene>
<dbReference type="eggNOG" id="COG3387">
    <property type="taxonomic scope" value="Bacteria"/>
</dbReference>
<reference evidence="14" key="1">
    <citation type="submission" date="2005-08" db="EMBL/GenBank/DDBJ databases">
        <title>Complete sequence of Chromosome1 of Ralstonia eutropha JMP134.</title>
        <authorList>
            <person name="Copeland A."/>
            <person name="Lucas S."/>
            <person name="Lapidus A."/>
            <person name="Barry K."/>
            <person name="Detter J.C."/>
            <person name="Glavina T."/>
            <person name="Hammon N."/>
            <person name="Israni S."/>
            <person name="Pitluck S."/>
            <person name="Goltsman E."/>
            <person name="Martinez M."/>
            <person name="Schmutz J."/>
            <person name="Larimer F."/>
            <person name="Land M."/>
            <person name="Lykidis A."/>
            <person name="Richardson P."/>
        </authorList>
    </citation>
    <scope>NUCLEOTIDE SEQUENCE</scope>
    <source>
        <strain evidence="14">JMP134</strain>
    </source>
</reference>
<evidence type="ECO:0000256" key="9">
    <source>
        <dbReference type="ARBA" id="ARBA00031637"/>
    </source>
</evidence>
<comment type="catalytic activity">
    <reaction evidence="1">
        <text>alpha,alpha-trehalose + H2O = alpha-D-glucose + beta-D-glucose</text>
        <dbReference type="Rhea" id="RHEA:32675"/>
        <dbReference type="ChEBI" id="CHEBI:15377"/>
        <dbReference type="ChEBI" id="CHEBI:15903"/>
        <dbReference type="ChEBI" id="CHEBI:16551"/>
        <dbReference type="ChEBI" id="CHEBI:17925"/>
        <dbReference type="EC" id="3.2.1.28"/>
    </reaction>
</comment>
<dbReference type="Pfam" id="PF19291">
    <property type="entry name" value="TREH_N"/>
    <property type="match status" value="1"/>
</dbReference>
<dbReference type="Gene3D" id="1.50.10.10">
    <property type="match status" value="1"/>
</dbReference>
<comment type="similarity">
    <text evidence="2">Belongs to the glycosyl hydrolase 15 family.</text>
</comment>
<comment type="pathway">
    <text evidence="11">Glycan degradation; trehalose degradation; D-glucose from alpha,alpha-trehalose: step 1/1.</text>
</comment>